<dbReference type="Proteomes" id="UP000315295">
    <property type="component" value="Unassembled WGS sequence"/>
</dbReference>
<proteinExistence type="predicted"/>
<dbReference type="PANTHER" id="PTHR47809:SF2">
    <property type="entry name" value="DNA-BINDING BROMODOMAIN-CONTAINING PROTEIN"/>
    <property type="match status" value="1"/>
</dbReference>
<feature type="compositionally biased region" description="Polar residues" evidence="1">
    <location>
        <begin position="92"/>
        <end position="106"/>
    </location>
</feature>
<accession>A0A540MH23</accession>
<name>A0A540MH23_MALBA</name>
<feature type="region of interest" description="Disordered" evidence="1">
    <location>
        <begin position="1"/>
        <end position="25"/>
    </location>
</feature>
<dbReference type="STRING" id="106549.A0A540MH23"/>
<evidence type="ECO:0000313" key="2">
    <source>
        <dbReference type="EMBL" id="TQD98058.1"/>
    </source>
</evidence>
<evidence type="ECO:0000313" key="3">
    <source>
        <dbReference type="Proteomes" id="UP000315295"/>
    </source>
</evidence>
<reference evidence="2 3" key="1">
    <citation type="journal article" date="2019" name="G3 (Bethesda)">
        <title>Sequencing of a Wild Apple (Malus baccata) Genome Unravels the Differences Between Cultivated and Wild Apple Species Regarding Disease Resistance and Cold Tolerance.</title>
        <authorList>
            <person name="Chen X."/>
        </authorList>
    </citation>
    <scope>NUCLEOTIDE SEQUENCE [LARGE SCALE GENOMIC DNA]</scope>
    <source>
        <strain evidence="3">cv. Shandingzi</strain>
        <tissue evidence="2">Leaves</tissue>
    </source>
</reference>
<organism evidence="2 3">
    <name type="scientific">Malus baccata</name>
    <name type="common">Siberian crab apple</name>
    <name type="synonym">Pyrus baccata</name>
    <dbReference type="NCBI Taxonomy" id="106549"/>
    <lineage>
        <taxon>Eukaryota</taxon>
        <taxon>Viridiplantae</taxon>
        <taxon>Streptophyta</taxon>
        <taxon>Embryophyta</taxon>
        <taxon>Tracheophyta</taxon>
        <taxon>Spermatophyta</taxon>
        <taxon>Magnoliopsida</taxon>
        <taxon>eudicotyledons</taxon>
        <taxon>Gunneridae</taxon>
        <taxon>Pentapetalae</taxon>
        <taxon>rosids</taxon>
        <taxon>fabids</taxon>
        <taxon>Rosales</taxon>
        <taxon>Rosaceae</taxon>
        <taxon>Amygdaloideae</taxon>
        <taxon>Maleae</taxon>
        <taxon>Malus</taxon>
    </lineage>
</organism>
<gene>
    <name evidence="2" type="ORF">C1H46_016323</name>
</gene>
<dbReference type="Pfam" id="PF03004">
    <property type="entry name" value="Transposase_24"/>
    <property type="match status" value="1"/>
</dbReference>
<dbReference type="EMBL" id="VIEB01000259">
    <property type="protein sequence ID" value="TQD98058.1"/>
    <property type="molecule type" value="Genomic_DNA"/>
</dbReference>
<dbReference type="InterPro" id="IPR004252">
    <property type="entry name" value="Probable_transposase_24"/>
</dbReference>
<feature type="region of interest" description="Disordered" evidence="1">
    <location>
        <begin position="440"/>
        <end position="462"/>
    </location>
</feature>
<feature type="compositionally biased region" description="Acidic residues" evidence="1">
    <location>
        <begin position="73"/>
        <end position="91"/>
    </location>
</feature>
<sequence length="629" mass="71880">MKRKQAFPGRERGRGRPRKNPAPEVVSERVVSERVVSERLVNERVVNENEKAFLNFVSQNVEEERNDFGWNQSDDEDCDDEECNPELENDSVSDPSSMESDWSDGDQNVSTVVQNLLSRYGEGDRQTGNSSNQNDSAQNMPLTVLGSWSRFQNEQVSPLQDPPCNKKELSAALAVIKKVMKMDAAVPFNTPVDPVAMRLPTRGPTRNLRLAQLPIGERFEVSWKNRRPVGETTTFFKSECTALVRQTREIPLQVKSWKEIPSDIKQKAFEHMLKRFKVEDHMKWVLDQIHRSYNSYRHHLKTTWFETCETTEDAREKVPPNVTEEDWQYLVNLWTSPEWQKISKQYKENRSKNTIIHTCGSKSFSQVLEEEKKKTGNEPGRTLFWERTHVRPDGQAPNSATQEALSKLKKLYAQVAAENSQMTEDEIFVKVFGPERPSRLRGYGGVTPKELGGTPSSSSSYTVSELKRQLEETKQRQEEYEQKSAAEIQGLKEQFGRLEGLLSDQMNRFEGLLVQLTSHMQPPSPIERPTGNLLTRNGPVVQFAHDMVWHSIHTVLEVVTMIVFVLYSQAIHGVSDPEDEISSLISYACVLLGQIRLLAENQPRHRGNGERVGERSPTATMESDEPMTF</sequence>
<dbReference type="PANTHER" id="PTHR47809">
    <property type="entry name" value="DNA-BINDING BROMODOMAIN-CONTAINING PROTEIN"/>
    <property type="match status" value="1"/>
</dbReference>
<comment type="caution">
    <text evidence="2">The sequence shown here is derived from an EMBL/GenBank/DDBJ whole genome shotgun (WGS) entry which is preliminary data.</text>
</comment>
<feature type="region of interest" description="Disordered" evidence="1">
    <location>
        <begin position="68"/>
        <end position="106"/>
    </location>
</feature>
<protein>
    <submittedName>
        <fullName evidence="2">Uncharacterized protein</fullName>
    </submittedName>
</protein>
<feature type="region of interest" description="Disordered" evidence="1">
    <location>
        <begin position="603"/>
        <end position="629"/>
    </location>
</feature>
<dbReference type="AlphaFoldDB" id="A0A540MH23"/>
<evidence type="ECO:0000256" key="1">
    <source>
        <dbReference type="SAM" id="MobiDB-lite"/>
    </source>
</evidence>
<keyword evidence="3" id="KW-1185">Reference proteome</keyword>